<evidence type="ECO:0000313" key="7">
    <source>
        <dbReference type="EMBL" id="MFH6597911.1"/>
    </source>
</evidence>
<dbReference type="PANTHER" id="PTHR30250">
    <property type="entry name" value="PST FAMILY PREDICTED COLANIC ACID TRANSPORTER"/>
    <property type="match status" value="1"/>
</dbReference>
<reference evidence="7 8" key="1">
    <citation type="submission" date="2024-09" db="EMBL/GenBank/DDBJ databases">
        <title>Elucidation of the Bokeelamides from Bacteria Associated with Moon Snail Egg Collars.</title>
        <authorList>
            <person name="Campbell R."/>
            <person name="Piedl K."/>
            <person name="Mevers E."/>
        </authorList>
    </citation>
    <scope>NUCLEOTIDE SEQUENCE [LARGE SCALE GENOMIC DNA]</scope>
    <source>
        <strain evidence="7 8">EM133</strain>
    </source>
</reference>
<feature type="transmembrane region" description="Helical" evidence="6">
    <location>
        <begin position="207"/>
        <end position="228"/>
    </location>
</feature>
<organism evidence="7 8">
    <name type="scientific">Ectopseudomonas khazarica</name>
    <dbReference type="NCBI Taxonomy" id="2502979"/>
    <lineage>
        <taxon>Bacteria</taxon>
        <taxon>Pseudomonadati</taxon>
        <taxon>Pseudomonadota</taxon>
        <taxon>Gammaproteobacteria</taxon>
        <taxon>Pseudomonadales</taxon>
        <taxon>Pseudomonadaceae</taxon>
        <taxon>Ectopseudomonas</taxon>
    </lineage>
</organism>
<accession>A0ABW7M933</accession>
<dbReference type="InterPro" id="IPR002797">
    <property type="entry name" value="Polysacc_synth"/>
</dbReference>
<feature type="transmembrane region" description="Helical" evidence="6">
    <location>
        <begin position="113"/>
        <end position="133"/>
    </location>
</feature>
<comment type="caution">
    <text evidence="7">The sequence shown here is derived from an EMBL/GenBank/DDBJ whole genome shotgun (WGS) entry which is preliminary data.</text>
</comment>
<evidence type="ECO:0000313" key="8">
    <source>
        <dbReference type="Proteomes" id="UP001609932"/>
    </source>
</evidence>
<feature type="transmembrane region" description="Helical" evidence="6">
    <location>
        <begin position="84"/>
        <end position="106"/>
    </location>
</feature>
<evidence type="ECO:0000256" key="1">
    <source>
        <dbReference type="ARBA" id="ARBA00004651"/>
    </source>
</evidence>
<feature type="transmembrane region" description="Helical" evidence="6">
    <location>
        <begin position="39"/>
        <end position="64"/>
    </location>
</feature>
<comment type="subcellular location">
    <subcellularLocation>
        <location evidence="1">Cell membrane</location>
        <topology evidence="1">Multi-pass membrane protein</topology>
    </subcellularLocation>
</comment>
<dbReference type="InterPro" id="IPR050833">
    <property type="entry name" value="Poly_Biosynth_Transport"/>
</dbReference>
<feature type="transmembrane region" description="Helical" evidence="6">
    <location>
        <begin position="357"/>
        <end position="377"/>
    </location>
</feature>
<evidence type="ECO:0000256" key="6">
    <source>
        <dbReference type="SAM" id="Phobius"/>
    </source>
</evidence>
<evidence type="ECO:0000256" key="2">
    <source>
        <dbReference type="ARBA" id="ARBA00022475"/>
    </source>
</evidence>
<name>A0ABW7M933_9GAMM</name>
<keyword evidence="4 6" id="KW-1133">Transmembrane helix</keyword>
<feature type="transmembrane region" description="Helical" evidence="6">
    <location>
        <begin position="235"/>
        <end position="262"/>
    </location>
</feature>
<evidence type="ECO:0000256" key="4">
    <source>
        <dbReference type="ARBA" id="ARBA00022989"/>
    </source>
</evidence>
<feature type="transmembrane region" description="Helical" evidence="6">
    <location>
        <begin position="145"/>
        <end position="167"/>
    </location>
</feature>
<dbReference type="PANTHER" id="PTHR30250:SF11">
    <property type="entry name" value="O-ANTIGEN TRANSPORTER-RELATED"/>
    <property type="match status" value="1"/>
</dbReference>
<keyword evidence="5 6" id="KW-0472">Membrane</keyword>
<protein>
    <submittedName>
        <fullName evidence="7">Oligosaccharide flippase family protein</fullName>
    </submittedName>
</protein>
<feature type="transmembrane region" description="Helical" evidence="6">
    <location>
        <begin position="179"/>
        <end position="201"/>
    </location>
</feature>
<keyword evidence="8" id="KW-1185">Reference proteome</keyword>
<dbReference type="RefSeq" id="WP_395272271.1">
    <property type="nucleotide sequence ID" value="NZ_JBHEGD010000001.1"/>
</dbReference>
<feature type="transmembrane region" description="Helical" evidence="6">
    <location>
        <begin position="293"/>
        <end position="319"/>
    </location>
</feature>
<feature type="transmembrane region" description="Helical" evidence="6">
    <location>
        <begin position="331"/>
        <end position="351"/>
    </location>
</feature>
<evidence type="ECO:0000256" key="3">
    <source>
        <dbReference type="ARBA" id="ARBA00022692"/>
    </source>
</evidence>
<feature type="transmembrane region" description="Helical" evidence="6">
    <location>
        <begin position="6"/>
        <end position="27"/>
    </location>
</feature>
<dbReference type="EMBL" id="JBHEGD010000001">
    <property type="protein sequence ID" value="MFH6597911.1"/>
    <property type="molecule type" value="Genomic_DNA"/>
</dbReference>
<sequence length="415" mass="45158">MQQGLGASAAIYFASNIINAMVPFALLPILTRVLGPQEYGYVTLFTIFCASATAIISLGIGGAFTRQYYYLEKPQFGVFAGTSILLILLVTLAAITLFQPIALLYGDRLPLPVLWINQAILSAGALALCNAWLACTQVRSRPLHYGLFQVSMTFLNVGISLLLVVLLDMQGLGRVLGQTVAFAVFAMIAVYSLWRSGWLIFRLDRGYLRWLVLFGLPIIPHSISSVIISMSDRMILAHLGSAAALGIYAVAAQVALIMAMAVDSLNKAYVPWLYARLAMDQASVRSSLVGFSYLYFALVLLVAGILSILLPPFIVLLAGPEYVAARNYLPWLLFAGAFTGMYYMVGLYINYAAKNKFLSYASGATAILMPVACYVLIQINGPLGAAQGALLGQVALFVLTWFFSARAYPMPWFVK</sequence>
<keyword evidence="3 6" id="KW-0812">Transmembrane</keyword>
<keyword evidence="2" id="KW-1003">Cell membrane</keyword>
<evidence type="ECO:0000256" key="5">
    <source>
        <dbReference type="ARBA" id="ARBA00023136"/>
    </source>
</evidence>
<gene>
    <name evidence="7" type="ORF">ACEVAQ_04200</name>
</gene>
<dbReference type="Proteomes" id="UP001609932">
    <property type="component" value="Unassembled WGS sequence"/>
</dbReference>
<feature type="transmembrane region" description="Helical" evidence="6">
    <location>
        <begin position="389"/>
        <end position="408"/>
    </location>
</feature>
<dbReference type="Pfam" id="PF01943">
    <property type="entry name" value="Polysacc_synt"/>
    <property type="match status" value="1"/>
</dbReference>
<proteinExistence type="predicted"/>